<gene>
    <name evidence="1" type="ORF">CEV31_3687</name>
</gene>
<protein>
    <submittedName>
        <fullName evidence="1">Uncharacterized protein</fullName>
    </submittedName>
</protein>
<organism evidence="1 2">
    <name type="scientific">Brucella thiophenivorans</name>
    <dbReference type="NCBI Taxonomy" id="571255"/>
    <lineage>
        <taxon>Bacteria</taxon>
        <taxon>Pseudomonadati</taxon>
        <taxon>Pseudomonadota</taxon>
        <taxon>Alphaproteobacteria</taxon>
        <taxon>Hyphomicrobiales</taxon>
        <taxon>Brucellaceae</taxon>
        <taxon>Brucella/Ochrobactrum group</taxon>
        <taxon>Brucella</taxon>
    </lineage>
</organism>
<keyword evidence="2" id="KW-1185">Reference proteome</keyword>
<evidence type="ECO:0000313" key="2">
    <source>
        <dbReference type="Proteomes" id="UP000215590"/>
    </source>
</evidence>
<evidence type="ECO:0000313" key="1">
    <source>
        <dbReference type="EMBL" id="OYR11676.1"/>
    </source>
</evidence>
<dbReference type="EMBL" id="NNRJ01000059">
    <property type="protein sequence ID" value="OYR11676.1"/>
    <property type="molecule type" value="Genomic_DNA"/>
</dbReference>
<dbReference type="RefSeq" id="WP_169717399.1">
    <property type="nucleotide sequence ID" value="NZ_JBHEEK010000029.1"/>
</dbReference>
<name>A0A256FAE5_9HYPH</name>
<accession>A0A256FAE5</accession>
<dbReference type="AlphaFoldDB" id="A0A256FAE5"/>
<reference evidence="1 2" key="1">
    <citation type="submission" date="2017-07" db="EMBL/GenBank/DDBJ databases">
        <title>Phylogenetic study on the rhizospheric bacterium Ochrobactrum sp. A44.</title>
        <authorList>
            <person name="Krzyzanowska D.M."/>
            <person name="Ossowicki A."/>
            <person name="Rajewska M."/>
            <person name="Maciag T."/>
            <person name="Kaczynski Z."/>
            <person name="Czerwicka M."/>
            <person name="Jafra S."/>
        </authorList>
    </citation>
    <scope>NUCLEOTIDE SEQUENCE [LARGE SCALE GENOMIC DNA]</scope>
    <source>
        <strain evidence="1 2">DSM 7216</strain>
    </source>
</reference>
<comment type="caution">
    <text evidence="1">The sequence shown here is derived from an EMBL/GenBank/DDBJ whole genome shotgun (WGS) entry which is preliminary data.</text>
</comment>
<dbReference type="Proteomes" id="UP000215590">
    <property type="component" value="Unassembled WGS sequence"/>
</dbReference>
<proteinExistence type="predicted"/>
<sequence>MQTPFGRSFLPQAEGESCHFVPFSIERGIYDRKDKKARNSDHRQT</sequence>